<name>A0ABV3ZL83_9BACT</name>
<gene>
    <name evidence="2" type="ORF">QTN47_24255</name>
</gene>
<evidence type="ECO:0000313" key="3">
    <source>
        <dbReference type="Proteomes" id="UP001560573"/>
    </source>
</evidence>
<proteinExistence type="predicted"/>
<keyword evidence="3" id="KW-1185">Reference proteome</keyword>
<dbReference type="EMBL" id="JAULBC010000009">
    <property type="protein sequence ID" value="MEX6690642.1"/>
    <property type="molecule type" value="Genomic_DNA"/>
</dbReference>
<dbReference type="Gene3D" id="2.170.270.10">
    <property type="entry name" value="SET domain"/>
    <property type="match status" value="1"/>
</dbReference>
<dbReference type="InterPro" id="IPR001214">
    <property type="entry name" value="SET_dom"/>
</dbReference>
<dbReference type="Pfam" id="PF00856">
    <property type="entry name" value="SET"/>
    <property type="match status" value="1"/>
</dbReference>
<evidence type="ECO:0000259" key="1">
    <source>
        <dbReference type="PROSITE" id="PS50280"/>
    </source>
</evidence>
<reference evidence="2 3" key="1">
    <citation type="submission" date="2023-07" db="EMBL/GenBank/DDBJ databases">
        <authorList>
            <person name="Lian W.-H."/>
        </authorList>
    </citation>
    <scope>NUCLEOTIDE SEQUENCE [LARGE SCALE GENOMIC DNA]</scope>
    <source>
        <strain evidence="2 3">SYSU DXS3180</strain>
    </source>
</reference>
<dbReference type="Proteomes" id="UP001560573">
    <property type="component" value="Unassembled WGS sequence"/>
</dbReference>
<dbReference type="InterPro" id="IPR046341">
    <property type="entry name" value="SET_dom_sf"/>
</dbReference>
<feature type="domain" description="SET" evidence="1">
    <location>
        <begin position="4"/>
        <end position="116"/>
    </location>
</feature>
<dbReference type="CDD" id="cd10540">
    <property type="entry name" value="SET_SpSet7-like"/>
    <property type="match status" value="1"/>
</dbReference>
<comment type="caution">
    <text evidence="2">The sequence shown here is derived from an EMBL/GenBank/DDBJ whole genome shotgun (WGS) entry which is preliminary data.</text>
</comment>
<dbReference type="PIRSF" id="PIRSF022536">
    <property type="entry name" value="A612L_SET"/>
    <property type="match status" value="1"/>
</dbReference>
<dbReference type="InterPro" id="IPR009207">
    <property type="entry name" value="SET7_MeTrfase"/>
</dbReference>
<sequence length="129" mass="14403">MILPSLVIAPSPKGGKGGRGVFATENIDADTILEISPVIVLSASERKAIEETKLYHYIFEWGKTRKQGCVALGYVSMYNHDYSANCEYEMDFEASTISVKAIKPIKKGEELCINYNADPEDKTPVWFHL</sequence>
<organism evidence="2 3">
    <name type="scientific">Danxiaibacter flavus</name>
    <dbReference type="NCBI Taxonomy" id="3049108"/>
    <lineage>
        <taxon>Bacteria</taxon>
        <taxon>Pseudomonadati</taxon>
        <taxon>Bacteroidota</taxon>
        <taxon>Chitinophagia</taxon>
        <taxon>Chitinophagales</taxon>
        <taxon>Chitinophagaceae</taxon>
        <taxon>Danxiaibacter</taxon>
    </lineage>
</organism>
<dbReference type="RefSeq" id="WP_369332053.1">
    <property type="nucleotide sequence ID" value="NZ_JAULBC010000009.1"/>
</dbReference>
<dbReference type="SUPFAM" id="SSF82199">
    <property type="entry name" value="SET domain"/>
    <property type="match status" value="1"/>
</dbReference>
<evidence type="ECO:0000313" key="2">
    <source>
        <dbReference type="EMBL" id="MEX6690642.1"/>
    </source>
</evidence>
<protein>
    <submittedName>
        <fullName evidence="2">SET domain-containing protein</fullName>
    </submittedName>
</protein>
<accession>A0ABV3ZL83</accession>
<dbReference type="PROSITE" id="PS50280">
    <property type="entry name" value="SET"/>
    <property type="match status" value="1"/>
</dbReference>
<dbReference type="SMART" id="SM00317">
    <property type="entry name" value="SET"/>
    <property type="match status" value="1"/>
</dbReference>